<keyword evidence="1" id="KW-1133">Transmembrane helix</keyword>
<protein>
    <submittedName>
        <fullName evidence="2">Uncharacterized protein</fullName>
    </submittedName>
</protein>
<proteinExistence type="predicted"/>
<keyword evidence="3" id="KW-1185">Reference proteome</keyword>
<keyword evidence="1" id="KW-0472">Membrane</keyword>
<dbReference type="RefSeq" id="XP_023463537.1">
    <property type="nucleotide sequence ID" value="XM_023611618.1"/>
</dbReference>
<dbReference type="AlphaFoldDB" id="A0A2G4SM42"/>
<evidence type="ECO:0000256" key="1">
    <source>
        <dbReference type="SAM" id="Phobius"/>
    </source>
</evidence>
<organism evidence="2 3">
    <name type="scientific">Rhizopus microsporus ATCC 52813</name>
    <dbReference type="NCBI Taxonomy" id="1340429"/>
    <lineage>
        <taxon>Eukaryota</taxon>
        <taxon>Fungi</taxon>
        <taxon>Fungi incertae sedis</taxon>
        <taxon>Mucoromycota</taxon>
        <taxon>Mucoromycotina</taxon>
        <taxon>Mucoromycetes</taxon>
        <taxon>Mucorales</taxon>
        <taxon>Mucorineae</taxon>
        <taxon>Rhizopodaceae</taxon>
        <taxon>Rhizopus</taxon>
    </lineage>
</organism>
<reference evidence="2 3" key="1">
    <citation type="journal article" date="2016" name="Proc. Natl. Acad. Sci. U.S.A.">
        <title>Lipid metabolic changes in an early divergent fungus govern the establishment of a mutualistic symbiosis with endobacteria.</title>
        <authorList>
            <person name="Lastovetsky O.A."/>
            <person name="Gaspar M.L."/>
            <person name="Mondo S.J."/>
            <person name="LaButti K.M."/>
            <person name="Sandor L."/>
            <person name="Grigoriev I.V."/>
            <person name="Henry S.A."/>
            <person name="Pawlowska T.E."/>
        </authorList>
    </citation>
    <scope>NUCLEOTIDE SEQUENCE [LARGE SCALE GENOMIC DNA]</scope>
    <source>
        <strain evidence="2 3">ATCC 52813</strain>
    </source>
</reference>
<evidence type="ECO:0000313" key="3">
    <source>
        <dbReference type="Proteomes" id="UP000242254"/>
    </source>
</evidence>
<dbReference type="GeneID" id="35442607"/>
<dbReference type="Proteomes" id="UP000242254">
    <property type="component" value="Unassembled WGS sequence"/>
</dbReference>
<sequence length="91" mass="10486">MKIRKKASANEFPQLNERTISKNPSLLLFLGSFIDHKKGGKQKRKRVKERKTVVIIIDYFCFICGLIDISLIAAGARVDNERKKEIDMNCF</sequence>
<dbReference type="EMBL" id="KZ303857">
    <property type="protein sequence ID" value="PHZ09829.1"/>
    <property type="molecule type" value="Genomic_DNA"/>
</dbReference>
<gene>
    <name evidence="2" type="ORF">RHIMIDRAFT_262621</name>
</gene>
<accession>A0A2G4SM42</accession>
<feature type="transmembrane region" description="Helical" evidence="1">
    <location>
        <begin position="53"/>
        <end position="74"/>
    </location>
</feature>
<name>A0A2G4SM42_RHIZD</name>
<keyword evidence="1" id="KW-0812">Transmembrane</keyword>
<evidence type="ECO:0000313" key="2">
    <source>
        <dbReference type="EMBL" id="PHZ09829.1"/>
    </source>
</evidence>